<evidence type="ECO:0000256" key="5">
    <source>
        <dbReference type="ARBA" id="ARBA00023136"/>
    </source>
</evidence>
<dbReference type="Gene3D" id="1.20.1640.10">
    <property type="entry name" value="Multidrug efflux transporter AcrB transmembrane domain"/>
    <property type="match status" value="2"/>
</dbReference>
<proteinExistence type="predicted"/>
<comment type="subcellular location">
    <subcellularLocation>
        <location evidence="1">Cell membrane</location>
        <topology evidence="1">Multi-pass membrane protein</topology>
    </subcellularLocation>
</comment>
<feature type="domain" description="SSD" evidence="7">
    <location>
        <begin position="623"/>
        <end position="749"/>
    </location>
</feature>
<dbReference type="InterPro" id="IPR050545">
    <property type="entry name" value="Mycobact_MmpL"/>
</dbReference>
<dbReference type="GO" id="GO:0005886">
    <property type="term" value="C:plasma membrane"/>
    <property type="evidence" value="ECO:0007669"/>
    <property type="project" value="UniProtKB-SubCell"/>
</dbReference>
<feature type="domain" description="SSD" evidence="7">
    <location>
        <begin position="239"/>
        <end position="367"/>
    </location>
</feature>
<dbReference type="InterPro" id="IPR000731">
    <property type="entry name" value="SSD"/>
</dbReference>
<keyword evidence="3 6" id="KW-0812">Transmembrane</keyword>
<feature type="transmembrane region" description="Helical" evidence="6">
    <location>
        <begin position="271"/>
        <end position="289"/>
    </location>
</feature>
<reference evidence="9" key="1">
    <citation type="submission" date="2016-10" db="EMBL/GenBank/DDBJ databases">
        <authorList>
            <person name="Varghese N."/>
            <person name="Submissions S."/>
        </authorList>
    </citation>
    <scope>NUCLEOTIDE SEQUENCE [LARGE SCALE GENOMIC DNA]</scope>
    <source>
        <strain evidence="9">DSM 5918</strain>
    </source>
</reference>
<feature type="transmembrane region" description="Helical" evidence="6">
    <location>
        <begin position="342"/>
        <end position="361"/>
    </location>
</feature>
<evidence type="ECO:0000259" key="7">
    <source>
        <dbReference type="PROSITE" id="PS50156"/>
    </source>
</evidence>
<dbReference type="OrthoDB" id="9794724at2"/>
<feature type="transmembrane region" description="Helical" evidence="6">
    <location>
        <begin position="727"/>
        <end position="750"/>
    </location>
</feature>
<dbReference type="STRING" id="52560.SAMN04488082_10297"/>
<dbReference type="PROSITE" id="PS50156">
    <property type="entry name" value="SSD"/>
    <property type="match status" value="2"/>
</dbReference>
<evidence type="ECO:0000256" key="6">
    <source>
        <dbReference type="SAM" id="Phobius"/>
    </source>
</evidence>
<feature type="transmembrane region" description="Helical" evidence="6">
    <location>
        <begin position="602"/>
        <end position="620"/>
    </location>
</feature>
<dbReference type="PANTHER" id="PTHR33406:SF12">
    <property type="entry name" value="BLR2997 PROTEIN"/>
    <property type="match status" value="1"/>
</dbReference>
<name>A0A1I3PRE0_9BACT</name>
<dbReference type="Pfam" id="PF03176">
    <property type="entry name" value="MMPL"/>
    <property type="match status" value="2"/>
</dbReference>
<evidence type="ECO:0000256" key="2">
    <source>
        <dbReference type="ARBA" id="ARBA00022475"/>
    </source>
</evidence>
<feature type="transmembrane region" description="Helical" evidence="6">
    <location>
        <begin position="692"/>
        <end position="715"/>
    </location>
</feature>
<keyword evidence="2" id="KW-1003">Cell membrane</keyword>
<dbReference type="PANTHER" id="PTHR33406">
    <property type="entry name" value="MEMBRANE PROTEIN MJ1562-RELATED"/>
    <property type="match status" value="1"/>
</dbReference>
<dbReference type="EMBL" id="FORX01000002">
    <property type="protein sequence ID" value="SFJ24344.1"/>
    <property type="molecule type" value="Genomic_DNA"/>
</dbReference>
<evidence type="ECO:0000256" key="4">
    <source>
        <dbReference type="ARBA" id="ARBA00022989"/>
    </source>
</evidence>
<protein>
    <recommendedName>
        <fullName evidence="7">SSD domain-containing protein</fullName>
    </recommendedName>
</protein>
<organism evidence="8 9">
    <name type="scientific">Desulfomicrobium apsheronum</name>
    <dbReference type="NCBI Taxonomy" id="52560"/>
    <lineage>
        <taxon>Bacteria</taxon>
        <taxon>Pseudomonadati</taxon>
        <taxon>Thermodesulfobacteriota</taxon>
        <taxon>Desulfovibrionia</taxon>
        <taxon>Desulfovibrionales</taxon>
        <taxon>Desulfomicrobiaceae</taxon>
        <taxon>Desulfomicrobium</taxon>
    </lineage>
</organism>
<evidence type="ECO:0000313" key="8">
    <source>
        <dbReference type="EMBL" id="SFJ24344.1"/>
    </source>
</evidence>
<keyword evidence="5 6" id="KW-0472">Membrane</keyword>
<dbReference type="RefSeq" id="WP_092372579.1">
    <property type="nucleotide sequence ID" value="NZ_FORX01000002.1"/>
</dbReference>
<feature type="transmembrane region" description="Helical" evidence="6">
    <location>
        <begin position="309"/>
        <end position="330"/>
    </location>
</feature>
<dbReference type="AlphaFoldDB" id="A0A1I3PRE0"/>
<keyword evidence="4 6" id="KW-1133">Transmembrane helix</keyword>
<dbReference type="SUPFAM" id="SSF82866">
    <property type="entry name" value="Multidrug efflux transporter AcrB transmembrane domain"/>
    <property type="match status" value="2"/>
</dbReference>
<feature type="transmembrane region" description="Helical" evidence="6">
    <location>
        <begin position="241"/>
        <end position="265"/>
    </location>
</feature>
<evidence type="ECO:0000313" key="9">
    <source>
        <dbReference type="Proteomes" id="UP000198635"/>
    </source>
</evidence>
<dbReference type="InterPro" id="IPR004869">
    <property type="entry name" value="MMPL_dom"/>
</dbReference>
<gene>
    <name evidence="8" type="ORF">SAMN04488082_10297</name>
</gene>
<evidence type="ECO:0000256" key="1">
    <source>
        <dbReference type="ARBA" id="ARBA00004651"/>
    </source>
</evidence>
<feature type="transmembrane region" description="Helical" evidence="6">
    <location>
        <begin position="398"/>
        <end position="416"/>
    </location>
</feature>
<feature type="transmembrane region" description="Helical" evidence="6">
    <location>
        <begin position="215"/>
        <end position="234"/>
    </location>
</feature>
<evidence type="ECO:0000256" key="3">
    <source>
        <dbReference type="ARBA" id="ARBA00022692"/>
    </source>
</evidence>
<accession>A0A1I3PRE0</accession>
<dbReference type="Proteomes" id="UP000198635">
    <property type="component" value="Unassembled WGS sequence"/>
</dbReference>
<sequence>MKHIASLVTRFPILCLVLSLCLAAPFLIQLPRIQTVDNVDYFTVEGDPDVAFYQSIKDTFGEDEFFVIAFSSPELFTSPVLRMIAALTQELETIPEVREVQSLANVDYIHGEEEYFEVRPFLERIPEDAPGMAALREQALGNPLYVGNLVSADGETTALVVFPTAHEAGDGSFRKRLIKQTETVLAKHEELAGRFHLAGWTMTNFSLSQYMKSDVAVFIPVTYLFITLTIWLFFRNVRLTLLALANISVCTGTTMGCFPLLGITLNNVTTIVPPLVMALALADSVHIFAHLDKKLLGQVRSPAKAMEHILHRVITPCFLTSLTTAVGFASLAVSDIPPIKEFGYVASLGMIFEFLFSFMLLPPLMLMCRPDTIYTHQRKDIGMGAFLGRLSTVVQTHARPITIFITILILGALWAASTIRVETNLLEYFKPSSPLRQELSYIEPRLSGVGTVDISVKAGERDALRDPAKLAVIDRLQTFALTLPGVDRTMSFVDFLKDMNMSFHNEDPDFYVIPESRELVSQYLLLYDSDDMDEFITSEYDQARILIRISEHSSAGQAELIHALRAFIDQHEHDGLQIRVTGRAVQDVNTIDALVRGQVESLALAATVITFIMFLALRSFVAGALSLIPNAFPIIINFGIMGLLGIPLNTSTALISVVALGIAVDDTIHFLTEYNRKRAESLPMREALQRAILEKGTAICASSLILVIGFGVLLFSSFVPTMSFGGLSAVIMITAVVGDLIVLPAAMLSFDGKSE</sequence>
<keyword evidence="9" id="KW-1185">Reference proteome</keyword>